<dbReference type="GO" id="GO:0004540">
    <property type="term" value="F:RNA nuclease activity"/>
    <property type="evidence" value="ECO:0007669"/>
    <property type="project" value="InterPro"/>
</dbReference>
<evidence type="ECO:0000256" key="5">
    <source>
        <dbReference type="ARBA" id="ARBA00022801"/>
    </source>
</evidence>
<keyword evidence="8" id="KW-1185">Reference proteome</keyword>
<reference evidence="7 8" key="1">
    <citation type="submission" date="2018-08" db="EMBL/GenBank/DDBJ databases">
        <title>Fulvimarina sp. 85, whole genome shotgun sequence.</title>
        <authorList>
            <person name="Tuo L."/>
        </authorList>
    </citation>
    <scope>NUCLEOTIDE SEQUENCE [LARGE SCALE GENOMIC DNA]</scope>
    <source>
        <strain evidence="7 8">85</strain>
    </source>
</reference>
<feature type="region of interest" description="Disordered" evidence="6">
    <location>
        <begin position="1"/>
        <end position="45"/>
    </location>
</feature>
<keyword evidence="1" id="KW-0597">Phosphoprotein</keyword>
<organism evidence="7 8">
    <name type="scientific">Fulvimarina endophytica</name>
    <dbReference type="NCBI Taxonomy" id="2293836"/>
    <lineage>
        <taxon>Bacteria</taxon>
        <taxon>Pseudomonadati</taxon>
        <taxon>Pseudomonadota</taxon>
        <taxon>Alphaproteobacteria</taxon>
        <taxon>Hyphomicrobiales</taxon>
        <taxon>Aurantimonadaceae</taxon>
        <taxon>Fulvimarina</taxon>
    </lineage>
</organism>
<dbReference type="InterPro" id="IPR051813">
    <property type="entry name" value="HepT_RNase_toxin"/>
</dbReference>
<dbReference type="Pfam" id="PF01934">
    <property type="entry name" value="HepT-like"/>
    <property type="match status" value="1"/>
</dbReference>
<protein>
    <submittedName>
        <fullName evidence="7">DUF86 domain-containing protein</fullName>
    </submittedName>
</protein>
<dbReference type="GO" id="GO:0000166">
    <property type="term" value="F:nucleotide binding"/>
    <property type="evidence" value="ECO:0007669"/>
    <property type="project" value="UniProtKB-KW"/>
</dbReference>
<comment type="caution">
    <text evidence="7">The sequence shown here is derived from an EMBL/GenBank/DDBJ whole genome shotgun (WGS) entry which is preliminary data.</text>
</comment>
<gene>
    <name evidence="7" type="ORF">DYI37_18650</name>
</gene>
<dbReference type="AlphaFoldDB" id="A0A371WYB5"/>
<dbReference type="GO" id="GO:0110001">
    <property type="term" value="C:toxin-antitoxin complex"/>
    <property type="evidence" value="ECO:0007669"/>
    <property type="project" value="InterPro"/>
</dbReference>
<evidence type="ECO:0000256" key="2">
    <source>
        <dbReference type="ARBA" id="ARBA00022649"/>
    </source>
</evidence>
<sequence>MHLFRSGQDGDRTDAQNRGSRRYSSGKRLSDANARADRQRRRSPVNADLPSDLIDRLLSLHDWCREVEALLEGANDTLFETRRVHELALSKAVEQVGELSGRILRKHPGFAAAHPELELLAAYTMRNRLVHGYDDVIVAIVVATGRRDIPVLKAALEPILSEAGEDVA</sequence>
<dbReference type="Proteomes" id="UP000264310">
    <property type="component" value="Unassembled WGS sequence"/>
</dbReference>
<dbReference type="EMBL" id="QURL01000011">
    <property type="protein sequence ID" value="RFC61949.1"/>
    <property type="molecule type" value="Genomic_DNA"/>
</dbReference>
<evidence type="ECO:0000313" key="8">
    <source>
        <dbReference type="Proteomes" id="UP000264310"/>
    </source>
</evidence>
<dbReference type="PANTHER" id="PTHR34139:SF1">
    <property type="entry name" value="RNASE MJ1380-RELATED"/>
    <property type="match status" value="1"/>
</dbReference>
<keyword evidence="3" id="KW-0540">Nuclease</keyword>
<feature type="compositionally biased region" description="Basic and acidic residues" evidence="6">
    <location>
        <begin position="28"/>
        <end position="37"/>
    </location>
</feature>
<evidence type="ECO:0000256" key="3">
    <source>
        <dbReference type="ARBA" id="ARBA00022722"/>
    </source>
</evidence>
<evidence type="ECO:0000256" key="4">
    <source>
        <dbReference type="ARBA" id="ARBA00022741"/>
    </source>
</evidence>
<dbReference type="PANTHER" id="PTHR34139">
    <property type="entry name" value="UPF0331 PROTEIN MJ0127"/>
    <property type="match status" value="1"/>
</dbReference>
<evidence type="ECO:0000256" key="1">
    <source>
        <dbReference type="ARBA" id="ARBA00022553"/>
    </source>
</evidence>
<keyword evidence="4" id="KW-0547">Nucleotide-binding</keyword>
<accession>A0A371WYB5</accession>
<keyword evidence="5" id="KW-0378">Hydrolase</keyword>
<name>A0A371WYB5_9HYPH</name>
<evidence type="ECO:0000313" key="7">
    <source>
        <dbReference type="EMBL" id="RFC61949.1"/>
    </source>
</evidence>
<dbReference type="GO" id="GO:0016787">
    <property type="term" value="F:hydrolase activity"/>
    <property type="evidence" value="ECO:0007669"/>
    <property type="project" value="UniProtKB-KW"/>
</dbReference>
<keyword evidence="2" id="KW-1277">Toxin-antitoxin system</keyword>
<evidence type="ECO:0000256" key="6">
    <source>
        <dbReference type="SAM" id="MobiDB-lite"/>
    </source>
</evidence>
<dbReference type="InterPro" id="IPR008201">
    <property type="entry name" value="HepT-like"/>
</dbReference>
<proteinExistence type="predicted"/>